<dbReference type="AlphaFoldDB" id="A0A3Q7EWZ1"/>
<dbReference type="InParanoid" id="A0A3Q7EWZ1"/>
<protein>
    <submittedName>
        <fullName evidence="1">Uncharacterized protein</fullName>
    </submittedName>
</protein>
<keyword evidence="2" id="KW-1185">Reference proteome</keyword>
<proteinExistence type="predicted"/>
<reference evidence="1" key="1">
    <citation type="journal article" date="2012" name="Nature">
        <title>The tomato genome sequence provides insights into fleshy fruit evolution.</title>
        <authorList>
            <consortium name="Tomato Genome Consortium"/>
        </authorList>
    </citation>
    <scope>NUCLEOTIDE SEQUENCE [LARGE SCALE GENOMIC DNA]</scope>
    <source>
        <strain evidence="1">cv. Heinz 1706</strain>
    </source>
</reference>
<dbReference type="Gramene" id="Solyc02g011820.2.1">
    <property type="protein sequence ID" value="Solyc02g011820.2.1"/>
    <property type="gene ID" value="Solyc02g011820.2"/>
</dbReference>
<evidence type="ECO:0000313" key="1">
    <source>
        <dbReference type="EnsemblPlants" id="Solyc02g011820.2.1"/>
    </source>
</evidence>
<sequence length="252" mass="30121">MPKKWGTRFSQSCMAQYKNINLNKWNSYQKDQLLHYKKENDSVLYSLSNENDNCQKCYAYGILAYKSINYESKTDSFFSRLPFEVQVKKNLEISYNFNTSKHNIVDMPDNLHINNYIRKGNILDIERNLDRKYFIWKKLSIFLLDKKEILKTGLGSIQKIIQILKLSPVFSKQQTDLEKYYVESDTKKGKNKKQYERTTEAELHLFVKSYLLFQLRWNGALNQRMLANIKVYCRMLRVINRTKITISSIQWK</sequence>
<dbReference type="EnsemblPlants" id="Solyc02g011820.2.1">
    <property type="protein sequence ID" value="Solyc02g011820.2.1"/>
    <property type="gene ID" value="Solyc02g011820.2"/>
</dbReference>
<name>A0A3Q7EWZ1_SOLLC</name>
<dbReference type="PaxDb" id="4081-Solyc02g011820.1.1"/>
<dbReference type="STRING" id="4081.A0A3Q7EWZ1"/>
<accession>A0A3Q7EWZ1</accession>
<organism evidence="1">
    <name type="scientific">Solanum lycopersicum</name>
    <name type="common">Tomato</name>
    <name type="synonym">Lycopersicon esculentum</name>
    <dbReference type="NCBI Taxonomy" id="4081"/>
    <lineage>
        <taxon>Eukaryota</taxon>
        <taxon>Viridiplantae</taxon>
        <taxon>Streptophyta</taxon>
        <taxon>Embryophyta</taxon>
        <taxon>Tracheophyta</taxon>
        <taxon>Spermatophyta</taxon>
        <taxon>Magnoliopsida</taxon>
        <taxon>eudicotyledons</taxon>
        <taxon>Gunneridae</taxon>
        <taxon>Pentapetalae</taxon>
        <taxon>asterids</taxon>
        <taxon>lamiids</taxon>
        <taxon>Solanales</taxon>
        <taxon>Solanaceae</taxon>
        <taxon>Solanoideae</taxon>
        <taxon>Solaneae</taxon>
        <taxon>Solanum</taxon>
        <taxon>Solanum subgen. Lycopersicon</taxon>
    </lineage>
</organism>
<dbReference type="Proteomes" id="UP000004994">
    <property type="component" value="Chromosome 2"/>
</dbReference>
<evidence type="ECO:0000313" key="2">
    <source>
        <dbReference type="Proteomes" id="UP000004994"/>
    </source>
</evidence>
<reference evidence="1" key="2">
    <citation type="submission" date="2019-01" db="UniProtKB">
        <authorList>
            <consortium name="EnsemblPlants"/>
        </authorList>
    </citation>
    <scope>IDENTIFICATION</scope>
    <source>
        <strain evidence="1">cv. Heinz 1706</strain>
    </source>
</reference>